<dbReference type="AlphaFoldDB" id="A0A7W3XYR5"/>
<dbReference type="Pfam" id="PF01425">
    <property type="entry name" value="Amidase"/>
    <property type="match status" value="1"/>
</dbReference>
<comment type="similarity">
    <text evidence="1">Belongs to the amidase family.</text>
</comment>
<dbReference type="EMBL" id="VKHS01000831">
    <property type="protein sequence ID" value="MBB0232253.1"/>
    <property type="molecule type" value="Genomic_DNA"/>
</dbReference>
<keyword evidence="4" id="KW-1185">Reference proteome</keyword>
<dbReference type="InterPro" id="IPR023631">
    <property type="entry name" value="Amidase_dom"/>
</dbReference>
<dbReference type="InterPro" id="IPR027417">
    <property type="entry name" value="P-loop_NTPase"/>
</dbReference>
<dbReference type="InterPro" id="IPR000120">
    <property type="entry name" value="Amidase"/>
</dbReference>
<dbReference type="SUPFAM" id="SSF52540">
    <property type="entry name" value="P-loop containing nucleoside triphosphate hydrolases"/>
    <property type="match status" value="1"/>
</dbReference>
<dbReference type="GO" id="GO:0003824">
    <property type="term" value="F:catalytic activity"/>
    <property type="evidence" value="ECO:0007669"/>
    <property type="project" value="InterPro"/>
</dbReference>
<name>A0A7W3XYR5_9ACTN</name>
<evidence type="ECO:0000313" key="4">
    <source>
        <dbReference type="Proteomes" id="UP000530234"/>
    </source>
</evidence>
<dbReference type="PANTHER" id="PTHR11895:SF7">
    <property type="entry name" value="GLUTAMYL-TRNA(GLN) AMIDOTRANSFERASE SUBUNIT A, MITOCHONDRIAL"/>
    <property type="match status" value="1"/>
</dbReference>
<dbReference type="InterPro" id="IPR020556">
    <property type="entry name" value="Amidase_CS"/>
</dbReference>
<dbReference type="InterPro" id="IPR036928">
    <property type="entry name" value="AS_sf"/>
</dbReference>
<feature type="domain" description="Helicase C-terminal" evidence="2">
    <location>
        <begin position="192"/>
        <end position="378"/>
    </location>
</feature>
<dbReference type="PANTHER" id="PTHR11895">
    <property type="entry name" value="TRANSAMIDASE"/>
    <property type="match status" value="1"/>
</dbReference>
<evidence type="ECO:0000256" key="1">
    <source>
        <dbReference type="ARBA" id="ARBA00009199"/>
    </source>
</evidence>
<sequence length="451" mass="46647">MTDPTSLDAGGLTAGYAAGDFTPVDVALAVLERAAAIDAIVNAFVVIDAEGALDAARESAARWAAGSPLGPLDGVPASVKDILLQRGRPTLRGSAAVEPTGPFTEDAPSVARLREAGCVLIGKTTTPEFGWKGVTDCPPHGATGNPHAPDRTAGGSSGGAAAAVAFGAGPLALGTDGGGSVRIPAAFCGIFALKPTYGRVPLYPASAFGTLAHVGPMTRTAADSATLLDVIGRPDTRDWSHLGPPPAGYRAALEPPADTTVSRPLAGLRVAALHGRMAPEAKDEVMRRFSAGEVDVLVATTVIEVGVNVPNATVMAIMDADRFGVSQLHQLRGRVGRGEHPGLCLLVTDLPAAAPARARLEAVASTRDGFELSRIDLEQRREGDVLGQAQSGGRSSLRMLAVIEDEDIIAEARREAGELVERDPELVRTPALRTALDALLDAEREEFLERG</sequence>
<evidence type="ECO:0000259" key="2">
    <source>
        <dbReference type="PROSITE" id="PS51194"/>
    </source>
</evidence>
<dbReference type="Pfam" id="PF19833">
    <property type="entry name" value="RecG_dom3_C"/>
    <property type="match status" value="1"/>
</dbReference>
<reference evidence="4" key="1">
    <citation type="submission" date="2019-10" db="EMBL/GenBank/DDBJ databases">
        <title>Streptomyces sp. nov., a novel actinobacterium isolated from alkaline environment.</title>
        <authorList>
            <person name="Golinska P."/>
        </authorList>
    </citation>
    <scope>NUCLEOTIDE SEQUENCE [LARGE SCALE GENOMIC DNA]</scope>
    <source>
        <strain evidence="4">DSM 42108</strain>
    </source>
</reference>
<protein>
    <recommendedName>
        <fullName evidence="2">Helicase C-terminal domain-containing protein</fullName>
    </recommendedName>
</protein>
<dbReference type="SMART" id="SM00490">
    <property type="entry name" value="HELICc"/>
    <property type="match status" value="1"/>
</dbReference>
<dbReference type="PROSITE" id="PS51194">
    <property type="entry name" value="HELICASE_CTER"/>
    <property type="match status" value="1"/>
</dbReference>
<dbReference type="PROSITE" id="PS00571">
    <property type="entry name" value="AMIDASES"/>
    <property type="match status" value="1"/>
</dbReference>
<comment type="caution">
    <text evidence="3">The sequence shown here is derived from an EMBL/GenBank/DDBJ whole genome shotgun (WGS) entry which is preliminary data.</text>
</comment>
<evidence type="ECO:0000313" key="3">
    <source>
        <dbReference type="EMBL" id="MBB0232253.1"/>
    </source>
</evidence>
<dbReference type="SUPFAM" id="SSF75304">
    <property type="entry name" value="Amidase signature (AS) enzymes"/>
    <property type="match status" value="1"/>
</dbReference>
<proteinExistence type="inferred from homology"/>
<gene>
    <name evidence="3" type="ORF">FOE67_22825</name>
</gene>
<accession>A0A7W3XYR5</accession>
<dbReference type="InterPro" id="IPR001650">
    <property type="entry name" value="Helicase_C-like"/>
</dbReference>
<organism evidence="3 4">
    <name type="scientific">Streptomyces calidiresistens</name>
    <dbReference type="NCBI Taxonomy" id="1485586"/>
    <lineage>
        <taxon>Bacteria</taxon>
        <taxon>Bacillati</taxon>
        <taxon>Actinomycetota</taxon>
        <taxon>Actinomycetes</taxon>
        <taxon>Kitasatosporales</taxon>
        <taxon>Streptomycetaceae</taxon>
        <taxon>Streptomyces</taxon>
    </lineage>
</organism>
<dbReference type="Proteomes" id="UP000530234">
    <property type="component" value="Unassembled WGS sequence"/>
</dbReference>
<dbReference type="InterPro" id="IPR045562">
    <property type="entry name" value="RecG_dom3_C"/>
</dbReference>
<dbReference type="Gene3D" id="3.90.1300.10">
    <property type="entry name" value="Amidase signature (AS) domain"/>
    <property type="match status" value="1"/>
</dbReference>